<dbReference type="AlphaFoldDB" id="A0A401YX27"/>
<evidence type="ECO:0000313" key="3">
    <source>
        <dbReference type="Proteomes" id="UP000286931"/>
    </source>
</evidence>
<gene>
    <name evidence="2" type="ORF">EHYA_06877</name>
</gene>
<feature type="region of interest" description="Disordered" evidence="1">
    <location>
        <begin position="43"/>
        <end position="63"/>
    </location>
</feature>
<feature type="region of interest" description="Disordered" evidence="1">
    <location>
        <begin position="259"/>
        <end position="331"/>
    </location>
</feature>
<protein>
    <submittedName>
        <fullName evidence="2">Uncharacterized protein</fullName>
    </submittedName>
</protein>
<keyword evidence="3" id="KW-1185">Reference proteome</keyword>
<comment type="caution">
    <text evidence="2">The sequence shown here is derived from an EMBL/GenBank/DDBJ whole genome shotgun (WGS) entry which is preliminary data.</text>
</comment>
<name>A0A401YX27_9ACTN</name>
<organism evidence="2 3">
    <name type="scientific">Embleya hyalina</name>
    <dbReference type="NCBI Taxonomy" id="516124"/>
    <lineage>
        <taxon>Bacteria</taxon>
        <taxon>Bacillati</taxon>
        <taxon>Actinomycetota</taxon>
        <taxon>Actinomycetes</taxon>
        <taxon>Kitasatosporales</taxon>
        <taxon>Streptomycetaceae</taxon>
        <taxon>Embleya</taxon>
    </lineage>
</organism>
<evidence type="ECO:0000256" key="1">
    <source>
        <dbReference type="SAM" id="MobiDB-lite"/>
    </source>
</evidence>
<dbReference type="Proteomes" id="UP000286931">
    <property type="component" value="Unassembled WGS sequence"/>
</dbReference>
<reference evidence="2 3" key="1">
    <citation type="submission" date="2018-12" db="EMBL/GenBank/DDBJ databases">
        <title>Draft genome sequence of Embleya hyalina NBRC 13850T.</title>
        <authorList>
            <person name="Komaki H."/>
            <person name="Hosoyama A."/>
            <person name="Kimura A."/>
            <person name="Ichikawa N."/>
            <person name="Tamura T."/>
        </authorList>
    </citation>
    <scope>NUCLEOTIDE SEQUENCE [LARGE SCALE GENOMIC DNA]</scope>
    <source>
        <strain evidence="2 3">NBRC 13850</strain>
    </source>
</reference>
<sequence length="362" mass="37995">MILTILIPQNDAVHGAFDTAGVPLQGRRGRHGVEVPEEVQCEAGEAREPAGVDGLDPGGKPGSGAATGYLTEVADVFGGRIRFGTAGQDLFRISAFVLAQTLGVAGEPAGDLPHRRWPGWDGVAVSSQRGGAGVVARPGARHGLRRSACVSWPGVSVRGASVSFVEAWDDLRCRGVREGWATRLRIPFARWSVRDVVRVRSAECRSLPAEGRMVDLTRQGFLPEYPDHLRRAGSGPVRSSGSRRCAVFSVSTLLAGVGPALRRPTYPTDRLPRRDEGGGESLPVAGPAPSPAPGGRRGAGGAQDRSCGPGAREPQPRNPLGAPSRRRTRTVCGTVPVPGCAADGAGPCVDDAVPRPVCRCRR</sequence>
<accession>A0A401YX27</accession>
<proteinExistence type="predicted"/>
<dbReference type="EMBL" id="BIFH01000031">
    <property type="protein sequence ID" value="GCD99164.1"/>
    <property type="molecule type" value="Genomic_DNA"/>
</dbReference>
<evidence type="ECO:0000313" key="2">
    <source>
        <dbReference type="EMBL" id="GCD99164.1"/>
    </source>
</evidence>